<keyword evidence="2" id="KW-0808">Transferase</keyword>
<name>A0AAE1HPW2_9NEOP</name>
<dbReference type="AlphaFoldDB" id="A0AAE1HPW2"/>
<dbReference type="GO" id="GO:0016740">
    <property type="term" value="F:transferase activity"/>
    <property type="evidence" value="ECO:0007669"/>
    <property type="project" value="UniProtKB-KW"/>
</dbReference>
<feature type="region of interest" description="Disordered" evidence="1">
    <location>
        <begin position="98"/>
        <end position="119"/>
    </location>
</feature>
<dbReference type="Proteomes" id="UP001219518">
    <property type="component" value="Unassembled WGS sequence"/>
</dbReference>
<evidence type="ECO:0000256" key="1">
    <source>
        <dbReference type="SAM" id="MobiDB-lite"/>
    </source>
</evidence>
<dbReference type="EMBL" id="JAHWGI010001226">
    <property type="protein sequence ID" value="KAK3925331.1"/>
    <property type="molecule type" value="Genomic_DNA"/>
</dbReference>
<dbReference type="PANTHER" id="PTHR10773">
    <property type="entry name" value="DNA-DIRECTED RNA POLYMERASES I, II, AND III SUBUNIT RPABC2"/>
    <property type="match status" value="1"/>
</dbReference>
<reference evidence="2" key="1">
    <citation type="submission" date="2021-07" db="EMBL/GenBank/DDBJ databases">
        <authorList>
            <person name="Catto M.A."/>
            <person name="Jacobson A."/>
            <person name="Kennedy G."/>
            <person name="Labadie P."/>
            <person name="Hunt B.G."/>
            <person name="Srinivasan R."/>
        </authorList>
    </citation>
    <scope>NUCLEOTIDE SEQUENCE</scope>
    <source>
        <strain evidence="2">PL_HMW_Pooled</strain>
        <tissue evidence="2">Head</tissue>
    </source>
</reference>
<protein>
    <submittedName>
        <fullName evidence="2">Dimethyladenosine transferase 1, mitochondrial</fullName>
    </submittedName>
</protein>
<proteinExistence type="predicted"/>
<keyword evidence="3" id="KW-1185">Reference proteome</keyword>
<sequence length="560" mass="64675">MKCATKLNSERRQDIFDEYWNLNDFDLRVTYISNHVFEEAKKANRKRDPSSGRNRTCTLRYELEQNNSRIVVCKKCFLATLDENDGFVKRALQNKKQSYSGVTRTDKRGRKPSSKKTPQSVLAKIHEHFESFPKYVSHYARSQTDKKYLGADLNVSRMFKLYNEEGNPKTSLSVYFREFQKTGLKFKPPAVDTCNKCDALNQAIKQCKTAEEKATIKAELDAHQQKAPDAYNVKRADKLLAQEDNTKQVVAFDLEQVLACPQLSSGETFYKRQLSVYNLIVYNCSTKSAVNYMWSEVEAGRGANEIASCVTRYINEEVAEPVTHLTMFSDTCSGQNKNSHMCASLVSAINNHPSLEVIDHKFLLPGHTFMECDQIHAQIEKKRRKATIELHHPRDWYNFIRSVPYKTSNLIVREMRQEHFLDYASLLQQKKDGPLVMREKNCDGDHFLFAPVQWFQYRKENPTTVYYKTELSSELAFLKMNFRRRGKLGSNSLRPKQCYHSPLPISAAKKADLLSLLPQVNPLYHKYYQDLPTDNSGDVDPDCLPKDTDVAEELRIELEL</sequence>
<evidence type="ECO:0000313" key="2">
    <source>
        <dbReference type="EMBL" id="KAK3925331.1"/>
    </source>
</evidence>
<accession>A0AAE1HPW2</accession>
<reference evidence="2" key="2">
    <citation type="journal article" date="2023" name="BMC Genomics">
        <title>Pest status, molecular evolution, and epigenetic factors derived from the genome assembly of Frankliniella fusca, a thysanopteran phytovirus vector.</title>
        <authorList>
            <person name="Catto M.A."/>
            <person name="Labadie P.E."/>
            <person name="Jacobson A.L."/>
            <person name="Kennedy G.G."/>
            <person name="Srinivasan R."/>
            <person name="Hunt B.G."/>
        </authorList>
    </citation>
    <scope>NUCLEOTIDE SEQUENCE</scope>
    <source>
        <strain evidence="2">PL_HMW_Pooled</strain>
    </source>
</reference>
<evidence type="ECO:0000313" key="3">
    <source>
        <dbReference type="Proteomes" id="UP001219518"/>
    </source>
</evidence>
<gene>
    <name evidence="2" type="ORF">KUF71_013538</name>
</gene>
<comment type="caution">
    <text evidence="2">The sequence shown here is derived from an EMBL/GenBank/DDBJ whole genome shotgun (WGS) entry which is preliminary data.</text>
</comment>
<organism evidence="2 3">
    <name type="scientific">Frankliniella fusca</name>
    <dbReference type="NCBI Taxonomy" id="407009"/>
    <lineage>
        <taxon>Eukaryota</taxon>
        <taxon>Metazoa</taxon>
        <taxon>Ecdysozoa</taxon>
        <taxon>Arthropoda</taxon>
        <taxon>Hexapoda</taxon>
        <taxon>Insecta</taxon>
        <taxon>Pterygota</taxon>
        <taxon>Neoptera</taxon>
        <taxon>Paraneoptera</taxon>
        <taxon>Thysanoptera</taxon>
        <taxon>Terebrantia</taxon>
        <taxon>Thripoidea</taxon>
        <taxon>Thripidae</taxon>
        <taxon>Frankliniella</taxon>
    </lineage>
</organism>
<dbReference type="PANTHER" id="PTHR10773:SF19">
    <property type="match status" value="1"/>
</dbReference>